<dbReference type="EMBL" id="JANSKX010000039">
    <property type="protein sequence ID" value="MCY1595721.1"/>
    <property type="molecule type" value="Genomic_DNA"/>
</dbReference>
<reference evidence="3" key="2">
    <citation type="journal article" date="2022" name="Int. J. Mol. Sci.">
        <title>Phenotypic and genotypic virulence characterisation of Staphylococcus pettenkoferi strains isolated from human bloodstream and diabetic foot infections.</title>
        <authorList>
            <person name="Magnan C."/>
        </authorList>
    </citation>
    <scope>NUCLEOTIDE SEQUENCE</scope>
    <source>
        <strain evidence="3">NSP020P</strain>
    </source>
</reference>
<dbReference type="RefSeq" id="WP_002473102.1">
    <property type="nucleotide sequence ID" value="NZ_CP022096.2"/>
</dbReference>
<sequence length="53" mass="6229">MRTKERWVYIAIIAIIVVIFLMVTFAKANEGLDHYEKQDIQIERQQYLSKGAS</sequence>
<dbReference type="AlphaFoldDB" id="A0A9Q4H5H6"/>
<reference evidence="2" key="1">
    <citation type="journal article" date="2022" name="Int. J. Mol. Sci.">
        <title>Phenotypic and Genotypic Virulence Characterisation of Staphylococcus pettenkoferi Strains Isolated from Human Bloodstream and Diabetic Foot Infections.</title>
        <authorList>
            <person name="Magnan C."/>
            <person name="Ahmad-Mansour N."/>
            <person name="Pouget C."/>
            <person name="Morsli M."/>
            <person name="Huc-Brandt S."/>
            <person name="Pantel A."/>
            <person name="Dunyach-Remy C."/>
            <person name="Sotto A."/>
            <person name="Molle V."/>
            <person name="Lavigne J.-P."/>
        </authorList>
    </citation>
    <scope>NUCLEOTIDE SEQUENCE</scope>
    <source>
        <strain evidence="2">NSP012P</strain>
    </source>
</reference>
<evidence type="ECO:0000313" key="3">
    <source>
        <dbReference type="EMBL" id="MCY1595721.1"/>
    </source>
</evidence>
<proteinExistence type="predicted"/>
<evidence type="ECO:0000313" key="2">
    <source>
        <dbReference type="EMBL" id="MCY1583039.1"/>
    </source>
</evidence>
<comment type="caution">
    <text evidence="3">The sequence shown here is derived from an EMBL/GenBank/DDBJ whole genome shotgun (WGS) entry which is preliminary data.</text>
</comment>
<feature type="transmembrane region" description="Helical" evidence="1">
    <location>
        <begin position="7"/>
        <end position="26"/>
    </location>
</feature>
<organism evidence="3 5">
    <name type="scientific">Staphylococcus pettenkoferi</name>
    <dbReference type="NCBI Taxonomy" id="170573"/>
    <lineage>
        <taxon>Bacteria</taxon>
        <taxon>Bacillati</taxon>
        <taxon>Bacillota</taxon>
        <taxon>Bacilli</taxon>
        <taxon>Bacillales</taxon>
        <taxon>Staphylococcaceae</taxon>
        <taxon>Staphylococcus</taxon>
    </lineage>
</organism>
<evidence type="ECO:0000313" key="4">
    <source>
        <dbReference type="Proteomes" id="UP001072952"/>
    </source>
</evidence>
<dbReference type="Proteomes" id="UP001081438">
    <property type="component" value="Unassembled WGS sequence"/>
</dbReference>
<dbReference type="EMBL" id="JANSLD010000024">
    <property type="protein sequence ID" value="MCY1583039.1"/>
    <property type="molecule type" value="Genomic_DNA"/>
</dbReference>
<keyword evidence="4" id="KW-1185">Reference proteome</keyword>
<gene>
    <name evidence="3" type="ORF">NW112_10770</name>
    <name evidence="2" type="ORF">NW133_05795</name>
</gene>
<evidence type="ECO:0000256" key="1">
    <source>
        <dbReference type="SAM" id="Phobius"/>
    </source>
</evidence>
<reference evidence="2" key="3">
    <citation type="submission" date="2022-08" db="EMBL/GenBank/DDBJ databases">
        <authorList>
            <person name="Magnan C."/>
        </authorList>
    </citation>
    <scope>NUCLEOTIDE SEQUENCE</scope>
    <source>
        <strain evidence="2">NSP012P</strain>
    </source>
</reference>
<evidence type="ECO:0000313" key="5">
    <source>
        <dbReference type="Proteomes" id="UP001081438"/>
    </source>
</evidence>
<keyword evidence="1" id="KW-0812">Transmembrane</keyword>
<accession>A0A9Q4H5H6</accession>
<keyword evidence="1" id="KW-1133">Transmembrane helix</keyword>
<keyword evidence="1" id="KW-0472">Membrane</keyword>
<dbReference type="GeneID" id="98299038"/>
<name>A0A9Q4H5H6_9STAP</name>
<dbReference type="Proteomes" id="UP001072952">
    <property type="component" value="Unassembled WGS sequence"/>
</dbReference>
<protein>
    <submittedName>
        <fullName evidence="3">Uncharacterized protein</fullName>
    </submittedName>
</protein>